<sequence length="156" mass="18106">MAKEIERKFLVCSEQWRALAEGTVYRQGYLSSIKERTVRIRTINDKAFLTIKGVTVSATRTEYEYEIPYADCCAMLDELAERPIIEKKRYKIPVGDVVWEIDEFMGVNAGLIVAEVELKSEEQQFDKPEWIGEEVSGDPRYFNSNLVAHPFTEWDK</sequence>
<reference evidence="3 4" key="1">
    <citation type="submission" date="2018-01" db="EMBL/GenBank/DDBJ databases">
        <title>Complete genome sequences of 14 Citrobacter spp. isolated from plant in Canada.</title>
        <authorList>
            <person name="Bhandare S.G."/>
            <person name="Colavecchio A."/>
            <person name="Jeukens J."/>
            <person name="Emond-Rheault J.-G."/>
            <person name="Freschi L."/>
            <person name="Hamel J."/>
            <person name="Kukavica-Ibrulj I."/>
            <person name="Levesque R."/>
            <person name="Goodridge L."/>
        </authorList>
    </citation>
    <scope>NUCLEOTIDE SEQUENCE [LARGE SCALE GENOMIC DNA]</scope>
    <source>
        <strain evidence="3 4">S1285</strain>
    </source>
</reference>
<dbReference type="InterPro" id="IPR033469">
    <property type="entry name" value="CYTH-like_dom_sf"/>
</dbReference>
<dbReference type="PANTHER" id="PTHR40114">
    <property type="entry name" value="SLR0698 PROTEIN"/>
    <property type="match status" value="1"/>
</dbReference>
<dbReference type="PROSITE" id="PS51707">
    <property type="entry name" value="CYTH"/>
    <property type="match status" value="1"/>
</dbReference>
<dbReference type="GeneID" id="66274158"/>
<gene>
    <name evidence="3" type="ORF">C3430_15935</name>
</gene>
<accession>A0A2S4RWK7</accession>
<dbReference type="EMBL" id="PQLX01000005">
    <property type="protein sequence ID" value="POU64661.1"/>
    <property type="molecule type" value="Genomic_DNA"/>
</dbReference>
<dbReference type="InterPro" id="IPR012042">
    <property type="entry name" value="NeuTTM/CthTTM-like"/>
</dbReference>
<feature type="domain" description="CYTH" evidence="2">
    <location>
        <begin position="2"/>
        <end position="148"/>
    </location>
</feature>
<dbReference type="RefSeq" id="WP_047497931.1">
    <property type="nucleotide sequence ID" value="NZ_PQLX01000005.1"/>
</dbReference>
<evidence type="ECO:0000256" key="1">
    <source>
        <dbReference type="PIRSR" id="PIRSR016487-1"/>
    </source>
</evidence>
<dbReference type="SMART" id="SM01118">
    <property type="entry name" value="CYTH"/>
    <property type="match status" value="1"/>
</dbReference>
<dbReference type="OrthoDB" id="9805588at2"/>
<organism evidence="3 4">
    <name type="scientific">Citrobacter amalonaticus</name>
    <dbReference type="NCBI Taxonomy" id="35703"/>
    <lineage>
        <taxon>Bacteria</taxon>
        <taxon>Pseudomonadati</taxon>
        <taxon>Pseudomonadota</taxon>
        <taxon>Gammaproteobacteria</taxon>
        <taxon>Enterobacterales</taxon>
        <taxon>Enterobacteriaceae</taxon>
        <taxon>Citrobacter</taxon>
    </lineage>
</organism>
<protein>
    <submittedName>
        <fullName evidence="3">CYTH domain-containing protein</fullName>
    </submittedName>
</protein>
<proteinExistence type="predicted"/>
<dbReference type="CDD" id="cd07891">
    <property type="entry name" value="CYTH-like_CthTTM-like_1"/>
    <property type="match status" value="1"/>
</dbReference>
<dbReference type="SUPFAM" id="SSF55154">
    <property type="entry name" value="CYTH-like phosphatases"/>
    <property type="match status" value="1"/>
</dbReference>
<dbReference type="PANTHER" id="PTHR40114:SF1">
    <property type="entry name" value="SLR0698 PROTEIN"/>
    <property type="match status" value="1"/>
</dbReference>
<dbReference type="Pfam" id="PF01928">
    <property type="entry name" value="CYTH"/>
    <property type="match status" value="1"/>
</dbReference>
<dbReference type="AlphaFoldDB" id="A0A2S4RWK7"/>
<feature type="active site" description="Proton acceptor" evidence="1">
    <location>
        <position position="29"/>
    </location>
</feature>
<comment type="caution">
    <text evidence="3">The sequence shown here is derived from an EMBL/GenBank/DDBJ whole genome shotgun (WGS) entry which is preliminary data.</text>
</comment>
<dbReference type="Gene3D" id="2.40.320.10">
    <property type="entry name" value="Hypothetical Protein Pfu-838710-001"/>
    <property type="match status" value="1"/>
</dbReference>
<dbReference type="PIRSF" id="PIRSF016487">
    <property type="entry name" value="CYTH_UCP016487"/>
    <property type="match status" value="1"/>
</dbReference>
<dbReference type="Proteomes" id="UP000237003">
    <property type="component" value="Unassembled WGS sequence"/>
</dbReference>
<evidence type="ECO:0000259" key="2">
    <source>
        <dbReference type="PROSITE" id="PS51707"/>
    </source>
</evidence>
<evidence type="ECO:0000313" key="4">
    <source>
        <dbReference type="Proteomes" id="UP000237003"/>
    </source>
</evidence>
<dbReference type="InterPro" id="IPR023577">
    <property type="entry name" value="CYTH_domain"/>
</dbReference>
<name>A0A2S4RWK7_CITAM</name>
<evidence type="ECO:0000313" key="3">
    <source>
        <dbReference type="EMBL" id="POU64661.1"/>
    </source>
</evidence>